<evidence type="ECO:0000313" key="3">
    <source>
        <dbReference type="Proteomes" id="UP000053660"/>
    </source>
</evidence>
<dbReference type="PANTHER" id="PTHR23406">
    <property type="entry name" value="MALIC ENZYME-RELATED"/>
    <property type="match status" value="1"/>
</dbReference>
<dbReference type="PANTHER" id="PTHR23406:SF90">
    <property type="entry name" value="MALIC ENZYME-RELATED"/>
    <property type="match status" value="1"/>
</dbReference>
<dbReference type="EMBL" id="KN610842">
    <property type="protein sequence ID" value="KHJ77358.1"/>
    <property type="molecule type" value="Genomic_DNA"/>
</dbReference>
<dbReference type="InterPro" id="IPR036291">
    <property type="entry name" value="NAD(P)-bd_dom_sf"/>
</dbReference>
<dbReference type="OrthoDB" id="5845872at2759"/>
<dbReference type="AlphaFoldDB" id="A0A0B1RWA7"/>
<evidence type="ECO:0000259" key="1">
    <source>
        <dbReference type="Pfam" id="PF03949"/>
    </source>
</evidence>
<keyword evidence="3" id="KW-1185">Reference proteome</keyword>
<dbReference type="SUPFAM" id="SSF51735">
    <property type="entry name" value="NAD(P)-binding Rossmann-fold domains"/>
    <property type="match status" value="1"/>
</dbReference>
<organism evidence="2 3">
    <name type="scientific">Oesophagostomum dentatum</name>
    <name type="common">Nodular worm</name>
    <dbReference type="NCBI Taxonomy" id="61180"/>
    <lineage>
        <taxon>Eukaryota</taxon>
        <taxon>Metazoa</taxon>
        <taxon>Ecdysozoa</taxon>
        <taxon>Nematoda</taxon>
        <taxon>Chromadorea</taxon>
        <taxon>Rhabditida</taxon>
        <taxon>Rhabditina</taxon>
        <taxon>Rhabditomorpha</taxon>
        <taxon>Strongyloidea</taxon>
        <taxon>Strongylidae</taxon>
        <taxon>Oesophagostomum</taxon>
    </lineage>
</organism>
<feature type="domain" description="Malic enzyme NAD-binding" evidence="1">
    <location>
        <begin position="5"/>
        <end position="72"/>
    </location>
</feature>
<dbReference type="InterPro" id="IPR012302">
    <property type="entry name" value="Malic_NAD-bd"/>
</dbReference>
<sequence length="72" mass="7724">MTPGHVKFAKDMPGIKTLYKSVKAVQPNGIIGISAQGGAFTPEIMKEMCNINEQPMIFALSNPTVKAECTAK</sequence>
<dbReference type="GO" id="GO:0004473">
    <property type="term" value="F:malate dehydrogenase (decarboxylating) (NADP+) activity"/>
    <property type="evidence" value="ECO:0007669"/>
    <property type="project" value="TreeGrafter"/>
</dbReference>
<dbReference type="Proteomes" id="UP000053660">
    <property type="component" value="Unassembled WGS sequence"/>
</dbReference>
<protein>
    <recommendedName>
        <fullName evidence="1">Malic enzyme NAD-binding domain-containing protein</fullName>
    </recommendedName>
</protein>
<reference evidence="2 3" key="1">
    <citation type="submission" date="2014-03" db="EMBL/GenBank/DDBJ databases">
        <title>Draft genome of the hookworm Oesophagostomum dentatum.</title>
        <authorList>
            <person name="Mitreva M."/>
        </authorList>
    </citation>
    <scope>NUCLEOTIDE SEQUENCE [LARGE SCALE GENOMIC DNA]</scope>
    <source>
        <strain evidence="2 3">OD-Hann</strain>
    </source>
</reference>
<gene>
    <name evidence="2" type="ORF">OESDEN_23022</name>
</gene>
<dbReference type="GO" id="GO:0005739">
    <property type="term" value="C:mitochondrion"/>
    <property type="evidence" value="ECO:0007669"/>
    <property type="project" value="TreeGrafter"/>
</dbReference>
<proteinExistence type="predicted"/>
<evidence type="ECO:0000313" key="2">
    <source>
        <dbReference type="EMBL" id="KHJ77358.1"/>
    </source>
</evidence>
<dbReference type="Gene3D" id="3.40.50.720">
    <property type="entry name" value="NAD(P)-binding Rossmann-like Domain"/>
    <property type="match status" value="1"/>
</dbReference>
<dbReference type="GO" id="GO:0051287">
    <property type="term" value="F:NAD binding"/>
    <property type="evidence" value="ECO:0007669"/>
    <property type="project" value="InterPro"/>
</dbReference>
<accession>A0A0B1RWA7</accession>
<name>A0A0B1RWA7_OESDE</name>
<dbReference type="GO" id="GO:0006108">
    <property type="term" value="P:malate metabolic process"/>
    <property type="evidence" value="ECO:0007669"/>
    <property type="project" value="TreeGrafter"/>
</dbReference>
<dbReference type="Pfam" id="PF03949">
    <property type="entry name" value="Malic_M"/>
    <property type="match status" value="1"/>
</dbReference>